<dbReference type="InterPro" id="IPR025681">
    <property type="entry name" value="COOH-NH2_lig"/>
</dbReference>
<dbReference type="RefSeq" id="WP_127190576.1">
    <property type="nucleotide sequence ID" value="NZ_RZNY01000002.1"/>
</dbReference>
<sequence>MNQESVMILKIRMESGPSRRMLLQALDSCGSSFHVVHSPAITQQSGDREDAPWEWITFGPPDAQFATKLQERFINKNAKIFRSKSVKKWQDRLNACGITTELSGRVSSNAGTYLRRFVVRVFHLKALQILPLGKAGILPPWSSEDESDTPSVLWRRLESTAVRTLYALDLDMGELVISAGEEGKFTVEEISVTPDMRGVGTADLFANAMAEMLMNLSQLPVGRELLIGMDPEFLLYDHSRSRVIPASRYLNRQGEAGCDSLRIQGQLLFPLAELRPAPAREPREMMIHLLHAFRIAGVAITDEGLFWQAGGMPQQGFPLGGHLHFSGIPLSAELLRSLDNYLALLVSVLEDKRSFRRRPRYGFLGDFRLQAYGGFEYRTLPSFLISPLVTKGVVALSRLIAENVETLTARPLQDDRIYFAFYAGQQDAIRNILNPLIEDITSVESYSRYENYIAPFLEAVLSGRTWDESTDIKRHWKI</sequence>
<evidence type="ECO:0000313" key="2">
    <source>
        <dbReference type="Proteomes" id="UP000279446"/>
    </source>
</evidence>
<gene>
    <name evidence="1" type="ORF">EJP82_03180</name>
</gene>
<dbReference type="OrthoDB" id="2078085at2"/>
<dbReference type="AlphaFoldDB" id="A0A433YE63"/>
<dbReference type="EMBL" id="RZNY01000002">
    <property type="protein sequence ID" value="RUT48156.1"/>
    <property type="molecule type" value="Genomic_DNA"/>
</dbReference>
<dbReference type="Pfam" id="PF14395">
    <property type="entry name" value="COOH-NH2_lig"/>
    <property type="match status" value="1"/>
</dbReference>
<proteinExistence type="predicted"/>
<organism evidence="1 2">
    <name type="scientific">Paenibacillus anaericanus</name>
    <dbReference type="NCBI Taxonomy" id="170367"/>
    <lineage>
        <taxon>Bacteria</taxon>
        <taxon>Bacillati</taxon>
        <taxon>Bacillota</taxon>
        <taxon>Bacilli</taxon>
        <taxon>Bacillales</taxon>
        <taxon>Paenibacillaceae</taxon>
        <taxon>Paenibacillus</taxon>
    </lineage>
</organism>
<comment type="caution">
    <text evidence="1">The sequence shown here is derived from an EMBL/GenBank/DDBJ whole genome shotgun (WGS) entry which is preliminary data.</text>
</comment>
<evidence type="ECO:0000313" key="1">
    <source>
        <dbReference type="EMBL" id="RUT48156.1"/>
    </source>
</evidence>
<protein>
    <recommendedName>
        <fullName evidence="3">PhiEco32-like amidoligase-type 2 protein</fullName>
    </recommendedName>
</protein>
<evidence type="ECO:0008006" key="3">
    <source>
        <dbReference type="Google" id="ProtNLM"/>
    </source>
</evidence>
<reference evidence="1 2" key="1">
    <citation type="submission" date="2018-12" db="EMBL/GenBank/DDBJ databases">
        <authorList>
            <person name="Sun L."/>
            <person name="Chen Z."/>
        </authorList>
    </citation>
    <scope>NUCLEOTIDE SEQUENCE [LARGE SCALE GENOMIC DNA]</scope>
    <source>
        <strain evidence="1 2">DSM 15890</strain>
    </source>
</reference>
<accession>A0A433YE63</accession>
<keyword evidence="2" id="KW-1185">Reference proteome</keyword>
<dbReference type="Proteomes" id="UP000279446">
    <property type="component" value="Unassembled WGS sequence"/>
</dbReference>
<name>A0A433YE63_9BACL</name>